<proteinExistence type="predicted"/>
<feature type="chain" id="PRO_5001651872" evidence="1">
    <location>
        <begin position="20"/>
        <end position="449"/>
    </location>
</feature>
<evidence type="ECO:0000313" key="3">
    <source>
        <dbReference type="Proteomes" id="UP000027982"/>
    </source>
</evidence>
<keyword evidence="3" id="KW-1185">Reference proteome</keyword>
<evidence type="ECO:0000256" key="1">
    <source>
        <dbReference type="SAM" id="SignalP"/>
    </source>
</evidence>
<accession>A0A068NQU0</accession>
<keyword evidence="1" id="KW-0732">Signal</keyword>
<dbReference type="EMBL" id="CP007139">
    <property type="protein sequence ID" value="AIE85918.1"/>
    <property type="molecule type" value="Genomic_DNA"/>
</dbReference>
<dbReference type="eggNOG" id="COG0823">
    <property type="taxonomic scope" value="Bacteria"/>
</dbReference>
<dbReference type="KEGG" id="fgi:OP10G_2550"/>
<evidence type="ECO:0000313" key="2">
    <source>
        <dbReference type="EMBL" id="AIE85918.1"/>
    </source>
</evidence>
<dbReference type="AlphaFoldDB" id="A0A068NQU0"/>
<dbReference type="Proteomes" id="UP000027982">
    <property type="component" value="Chromosome"/>
</dbReference>
<dbReference type="HOGENOM" id="CLU_609358_0_0_0"/>
<feature type="signal peptide" evidence="1">
    <location>
        <begin position="1"/>
        <end position="19"/>
    </location>
</feature>
<gene>
    <name evidence="2" type="ORF">OP10G_2550</name>
</gene>
<dbReference type="RefSeq" id="WP_025225528.1">
    <property type="nucleotide sequence ID" value="NZ_CP007139.1"/>
</dbReference>
<protein>
    <submittedName>
        <fullName evidence="2">WD40 domain protein</fullName>
    </submittedName>
</protein>
<organism evidence="2 3">
    <name type="scientific">Fimbriimonas ginsengisoli Gsoil 348</name>
    <dbReference type="NCBI Taxonomy" id="661478"/>
    <lineage>
        <taxon>Bacteria</taxon>
        <taxon>Bacillati</taxon>
        <taxon>Armatimonadota</taxon>
        <taxon>Fimbriimonadia</taxon>
        <taxon>Fimbriimonadales</taxon>
        <taxon>Fimbriimonadaceae</taxon>
        <taxon>Fimbriimonas</taxon>
    </lineage>
</organism>
<reference evidence="2 3" key="1">
    <citation type="journal article" date="2014" name="PLoS ONE">
        <title>The first complete genome sequence of the class fimbriimonadia in the phylum armatimonadetes.</title>
        <authorList>
            <person name="Hu Z.Y."/>
            <person name="Wang Y.Z."/>
            <person name="Im W.T."/>
            <person name="Wang S.Y."/>
            <person name="Zhao G.P."/>
            <person name="Zheng H.J."/>
            <person name="Quan Z.X."/>
        </authorList>
    </citation>
    <scope>NUCLEOTIDE SEQUENCE [LARGE SCALE GENOMIC DNA]</scope>
    <source>
        <strain evidence="2">Gsoil 348</strain>
    </source>
</reference>
<sequence>MKLVSLLFASLVLTTGAVAQTTVSSSGTNDALGASIAKMSSSLIRIAYLDGSSSDGTGTAIHIRDYNASMTYQGETTITAVSGVTSPRFSIPRLSRDGRGVVWYSSINATGTNTTTVAFAELKSTAYSGTETQPTVYLTYNYGANGGDGVIDSTMALARSTAISSTARLRPPAISNKTFGSNTYFVIVWPDLHDDSQDPGCGGRPNATVLFPLMQAIANSSGYNYIHHVSNSDQYSSPAINSTADKIAYVSGSQVYESGFTASGSGTPSMSGTTYVVSHNYSNSGVGGNGTSSEPQIDGSGDHVVFTTTSTDLRASDTNNMQDVYLWSSGTLSLPYSDPGEYASSAASSPNISADGGYVSFLCTNHNLLSSTVNYGINIGPHAYRWKVADSSLILCSRITTLDVNGKIQARSAAAPAVSDDGFFVFDSVETDIASGDRASYRDVIERHS</sequence>
<name>A0A068NQU0_FIMGI</name>